<gene>
    <name evidence="2" type="ORF">P5673_021811</name>
</gene>
<feature type="compositionally biased region" description="Low complexity" evidence="1">
    <location>
        <begin position="238"/>
        <end position="250"/>
    </location>
</feature>
<reference evidence="2" key="1">
    <citation type="journal article" date="2023" name="G3 (Bethesda)">
        <title>Whole genome assembly and annotation of the endangered Caribbean coral Acropora cervicornis.</title>
        <authorList>
            <person name="Selwyn J.D."/>
            <person name="Vollmer S.V."/>
        </authorList>
    </citation>
    <scope>NUCLEOTIDE SEQUENCE</scope>
    <source>
        <strain evidence="2">K2</strain>
    </source>
</reference>
<evidence type="ECO:0008006" key="4">
    <source>
        <dbReference type="Google" id="ProtNLM"/>
    </source>
</evidence>
<dbReference type="Proteomes" id="UP001249851">
    <property type="component" value="Unassembled WGS sequence"/>
</dbReference>
<proteinExistence type="predicted"/>
<comment type="caution">
    <text evidence="2">The sequence shown here is derived from an EMBL/GenBank/DDBJ whole genome shotgun (WGS) entry which is preliminary data.</text>
</comment>
<dbReference type="CDD" id="cd09487">
    <property type="entry name" value="SAM_superfamily"/>
    <property type="match status" value="1"/>
</dbReference>
<protein>
    <recommendedName>
        <fullName evidence="4">SAM domain-containing protein</fullName>
    </recommendedName>
</protein>
<dbReference type="EMBL" id="JARQWQ010000057">
    <property type="protein sequence ID" value="KAK2556205.1"/>
    <property type="molecule type" value="Genomic_DNA"/>
</dbReference>
<evidence type="ECO:0000256" key="1">
    <source>
        <dbReference type="SAM" id="MobiDB-lite"/>
    </source>
</evidence>
<name>A0AAD9V0F0_ACRCE</name>
<evidence type="ECO:0000313" key="2">
    <source>
        <dbReference type="EMBL" id="KAK2556205.1"/>
    </source>
</evidence>
<organism evidence="2 3">
    <name type="scientific">Acropora cervicornis</name>
    <name type="common">Staghorn coral</name>
    <dbReference type="NCBI Taxonomy" id="6130"/>
    <lineage>
        <taxon>Eukaryota</taxon>
        <taxon>Metazoa</taxon>
        <taxon>Cnidaria</taxon>
        <taxon>Anthozoa</taxon>
        <taxon>Hexacorallia</taxon>
        <taxon>Scleractinia</taxon>
        <taxon>Astrocoeniina</taxon>
        <taxon>Acroporidae</taxon>
        <taxon>Acropora</taxon>
    </lineage>
</organism>
<feature type="region of interest" description="Disordered" evidence="1">
    <location>
        <begin position="280"/>
        <end position="302"/>
    </location>
</feature>
<keyword evidence="3" id="KW-1185">Reference proteome</keyword>
<reference evidence="2" key="2">
    <citation type="journal article" date="2023" name="Science">
        <title>Genomic signatures of disease resistance in endangered staghorn corals.</title>
        <authorList>
            <person name="Vollmer S.V."/>
            <person name="Selwyn J.D."/>
            <person name="Despard B.A."/>
            <person name="Roesel C.L."/>
        </authorList>
    </citation>
    <scope>NUCLEOTIDE SEQUENCE</scope>
    <source>
        <strain evidence="2">K2</strain>
    </source>
</reference>
<feature type="region of interest" description="Disordered" evidence="1">
    <location>
        <begin position="238"/>
        <end position="261"/>
    </location>
</feature>
<accession>A0AAD9V0F0</accession>
<evidence type="ECO:0000313" key="3">
    <source>
        <dbReference type="Proteomes" id="UP001249851"/>
    </source>
</evidence>
<sequence length="408" mass="45160">MLTGIATHQYQWLVDKILRELNLGTLVDRFDAEKIEPDNVISASDSELTRLGVSTIGDCIRLRELCSRAADRFCLKTPTSVEKQILFKAGLGPKKIKLDLEDDESTVKEKISSDTLDSHGEPEGSPALRTCGGFELMQCSPNCRDLTRIRCAWNARDLKANLGGGQGKIYVVPIQKSLSTIPLVQKCAESALKEKCNKCKKEILVRELRKHMWECEEDSDNDTDDSVMYNSVFRTRPTAGTSTTTTGVPSHVPSGSATPAYESQGSQSFAVVFVTESTSTAINQGPTDPSSVNPGDGGSNSVPTETLLPVVDMSVDEVVKTTVHYCQTHDVHNPTEILRCFQQNMVTGRDLEVENPLESTEGETNFIMVNRSNLLQTAFDEINCLQDYRKTLEVQFYDEVLLITCYLL</sequence>
<dbReference type="AlphaFoldDB" id="A0AAD9V0F0"/>